<dbReference type="Proteomes" id="UP000473325">
    <property type="component" value="Unassembled WGS sequence"/>
</dbReference>
<evidence type="ECO:0000256" key="1">
    <source>
        <dbReference type="RuleBase" id="RU363076"/>
    </source>
</evidence>
<feature type="transmembrane region" description="Helical" evidence="1">
    <location>
        <begin position="12"/>
        <end position="32"/>
    </location>
</feature>
<feature type="region of interest" description="Disordered" evidence="2">
    <location>
        <begin position="237"/>
        <end position="259"/>
    </location>
</feature>
<proteinExistence type="inferred from homology"/>
<keyword evidence="1" id="KW-1003">Cell membrane</keyword>
<evidence type="ECO:0000256" key="2">
    <source>
        <dbReference type="SAM" id="MobiDB-lite"/>
    </source>
</evidence>
<feature type="compositionally biased region" description="Acidic residues" evidence="2">
    <location>
        <begin position="248"/>
        <end position="259"/>
    </location>
</feature>
<dbReference type="RefSeq" id="WP_160879327.1">
    <property type="nucleotide sequence ID" value="NZ_WUEK01000012.1"/>
</dbReference>
<organism evidence="3 4">
    <name type="scientific">Nocardioides flavescens</name>
    <dbReference type="NCBI Taxonomy" id="2691959"/>
    <lineage>
        <taxon>Bacteria</taxon>
        <taxon>Bacillati</taxon>
        <taxon>Actinomycetota</taxon>
        <taxon>Actinomycetes</taxon>
        <taxon>Propionibacteriales</taxon>
        <taxon>Nocardioidaceae</taxon>
        <taxon>Nocardioides</taxon>
    </lineage>
</organism>
<dbReference type="PROSITE" id="PS50895">
    <property type="entry name" value="SURF1"/>
    <property type="match status" value="1"/>
</dbReference>
<evidence type="ECO:0000313" key="4">
    <source>
        <dbReference type="Proteomes" id="UP000473325"/>
    </source>
</evidence>
<dbReference type="Pfam" id="PF02104">
    <property type="entry name" value="SURF1"/>
    <property type="match status" value="1"/>
</dbReference>
<keyword evidence="1" id="KW-1133">Transmembrane helix</keyword>
<name>A0A6L7F1X8_9ACTN</name>
<dbReference type="AlphaFoldDB" id="A0A6L7F1X8"/>
<sequence length="259" mass="27867">MREALRPRFWPGHLLAVVLTLATIVLGIWQIGAWQDRREAEARDLTQTAPVALDDVIGPDDPFPGRSVGQPVDVAGTWLTEGTLFISGREHDGRDGYWMLTPLAVGGGSNPAVPVVLGWVADPADAPAPPTGDVQLVGWLQPPDGTGQVDDDPTDDVLPQLRVADVIQRVDRDLYGAYVVADGGVDGLPQADLAQLPEASRFTAVRNLLYGIEWFVFGGFVVLMWWRWLGEQLAAGRRRDDGGGAGETADEDAPDTVDA</sequence>
<dbReference type="CDD" id="cd06662">
    <property type="entry name" value="SURF1"/>
    <property type="match status" value="1"/>
</dbReference>
<keyword evidence="1" id="KW-0472">Membrane</keyword>
<reference evidence="3 4" key="1">
    <citation type="submission" date="2019-12" db="EMBL/GenBank/DDBJ databases">
        <authorList>
            <person name="Kun Z."/>
        </authorList>
    </citation>
    <scope>NUCLEOTIDE SEQUENCE [LARGE SCALE GENOMIC DNA]</scope>
    <source>
        <strain evidence="3 4">YIM 123512</strain>
    </source>
</reference>
<comment type="similarity">
    <text evidence="1">Belongs to the SURF1 family.</text>
</comment>
<comment type="caution">
    <text evidence="3">The sequence shown here is derived from an EMBL/GenBank/DDBJ whole genome shotgun (WGS) entry which is preliminary data.</text>
</comment>
<keyword evidence="4" id="KW-1185">Reference proteome</keyword>
<dbReference type="EMBL" id="WUEK01000012">
    <property type="protein sequence ID" value="MXG91399.1"/>
    <property type="molecule type" value="Genomic_DNA"/>
</dbReference>
<dbReference type="GO" id="GO:0005886">
    <property type="term" value="C:plasma membrane"/>
    <property type="evidence" value="ECO:0007669"/>
    <property type="project" value="UniProtKB-SubCell"/>
</dbReference>
<feature type="transmembrane region" description="Helical" evidence="1">
    <location>
        <begin position="208"/>
        <end position="229"/>
    </location>
</feature>
<evidence type="ECO:0000313" key="3">
    <source>
        <dbReference type="EMBL" id="MXG91399.1"/>
    </source>
</evidence>
<dbReference type="InterPro" id="IPR002994">
    <property type="entry name" value="Surf1/Shy1"/>
</dbReference>
<accession>A0A6L7F1X8</accession>
<gene>
    <name evidence="3" type="ORF">GRQ65_17770</name>
</gene>
<keyword evidence="1" id="KW-0812">Transmembrane</keyword>
<protein>
    <recommendedName>
        <fullName evidence="1">SURF1-like protein</fullName>
    </recommendedName>
</protein>
<comment type="subcellular location">
    <subcellularLocation>
        <location evidence="1">Cell membrane</location>
        <topology evidence="1">Multi-pass membrane protein</topology>
    </subcellularLocation>
</comment>